<evidence type="ECO:0000313" key="1">
    <source>
        <dbReference type="EMBL" id="EEF67213.1"/>
    </source>
</evidence>
<protein>
    <submittedName>
        <fullName evidence="1">Uncharacterized protein</fullName>
    </submittedName>
</protein>
<sequence>MITPILFYACFHYNDFFRTFLVRDEVFSNNSCLWKVKKEDLDLLYRNLDLLP</sequence>
<gene>
    <name evidence="1" type="ORF">HOLDEFILI_02633</name>
</gene>
<dbReference type="STRING" id="545696.HOLDEFILI_02633"/>
<dbReference type="Proteomes" id="UP000005950">
    <property type="component" value="Unassembled WGS sequence"/>
</dbReference>
<evidence type="ECO:0000313" key="2">
    <source>
        <dbReference type="Proteomes" id="UP000005950"/>
    </source>
</evidence>
<name>B9Y9X7_9FIRM</name>
<reference evidence="1 2" key="1">
    <citation type="submission" date="2008-12" db="EMBL/GenBank/DDBJ databases">
        <authorList>
            <person name="Fulton L."/>
            <person name="Clifton S."/>
            <person name="Fulton B."/>
            <person name="Xu J."/>
            <person name="Minx P."/>
            <person name="Pepin K.H."/>
            <person name="Johnson M."/>
            <person name="Bhonagiri V."/>
            <person name="Nash W.E."/>
            <person name="Mardis E.R."/>
            <person name="Wilson R.K."/>
        </authorList>
    </citation>
    <scope>NUCLEOTIDE SEQUENCE [LARGE SCALE GENOMIC DNA]</scope>
    <source>
        <strain evidence="1 2">DSM 12042</strain>
    </source>
</reference>
<reference evidence="1 2" key="2">
    <citation type="submission" date="2009-02" db="EMBL/GenBank/DDBJ databases">
        <title>Draft genome sequence of Holdemania filiformis DSM 12042.</title>
        <authorList>
            <person name="Sudarsanam P."/>
            <person name="Ley R."/>
            <person name="Guruge J."/>
            <person name="Turnbaugh P.J."/>
            <person name="Mahowald M."/>
            <person name="Liep D."/>
            <person name="Gordon J."/>
        </authorList>
    </citation>
    <scope>NUCLEOTIDE SEQUENCE [LARGE SCALE GENOMIC DNA]</scope>
    <source>
        <strain evidence="1 2">DSM 12042</strain>
    </source>
</reference>
<dbReference type="EMBL" id="ACCF01000157">
    <property type="protein sequence ID" value="EEF67213.1"/>
    <property type="molecule type" value="Genomic_DNA"/>
</dbReference>
<dbReference type="HOGENOM" id="CLU_3080647_0_0_9"/>
<dbReference type="AlphaFoldDB" id="B9Y9X7"/>
<comment type="caution">
    <text evidence="1">The sequence shown here is derived from an EMBL/GenBank/DDBJ whole genome shotgun (WGS) entry which is preliminary data.</text>
</comment>
<proteinExistence type="predicted"/>
<organism evidence="1 2">
    <name type="scientific">Holdemania filiformis DSM 12042</name>
    <dbReference type="NCBI Taxonomy" id="545696"/>
    <lineage>
        <taxon>Bacteria</taxon>
        <taxon>Bacillati</taxon>
        <taxon>Bacillota</taxon>
        <taxon>Erysipelotrichia</taxon>
        <taxon>Erysipelotrichales</taxon>
        <taxon>Erysipelotrichaceae</taxon>
        <taxon>Holdemania</taxon>
    </lineage>
</organism>
<accession>B9Y9X7</accession>